<dbReference type="Pfam" id="PF01243">
    <property type="entry name" value="PNPOx_N"/>
    <property type="match status" value="1"/>
</dbReference>
<dbReference type="InterPro" id="IPR012349">
    <property type="entry name" value="Split_barrel_FMN-bd"/>
</dbReference>
<reference evidence="2" key="1">
    <citation type="journal article" date="2021" name="PeerJ">
        <title>Extensive microbial diversity within the chicken gut microbiome revealed by metagenomics and culture.</title>
        <authorList>
            <person name="Gilroy R."/>
            <person name="Ravi A."/>
            <person name="Getino M."/>
            <person name="Pursley I."/>
            <person name="Horton D.L."/>
            <person name="Alikhan N.F."/>
            <person name="Baker D."/>
            <person name="Gharbi K."/>
            <person name="Hall N."/>
            <person name="Watson M."/>
            <person name="Adriaenssens E.M."/>
            <person name="Foster-Nyarko E."/>
            <person name="Jarju S."/>
            <person name="Secka A."/>
            <person name="Antonio M."/>
            <person name="Oren A."/>
            <person name="Chaudhuri R.R."/>
            <person name="La Ragione R."/>
            <person name="Hildebrand F."/>
            <person name="Pallen M.J."/>
        </authorList>
    </citation>
    <scope>NUCLEOTIDE SEQUENCE</scope>
    <source>
        <strain evidence="2">CHK186-16707</strain>
    </source>
</reference>
<sequence length="135" mass="15570">MTTNVERVRSYLEQVQIFYVTTVDGDQPKCRPFSFQMEYEGKIYFGVGTFKNCYRQMTQNPKVEICASNGQDFLRYYGKAVFVDDPAILQKAFAIADYLPKMYNERTGHKLGMFYLDDATAEFCSLSGVKESLKL</sequence>
<accession>A0A9D2HCM6</accession>
<gene>
    <name evidence="2" type="ORF">H9962_00195</name>
</gene>
<dbReference type="SUPFAM" id="SSF50475">
    <property type="entry name" value="FMN-binding split barrel"/>
    <property type="match status" value="1"/>
</dbReference>
<evidence type="ECO:0000313" key="3">
    <source>
        <dbReference type="Proteomes" id="UP000824225"/>
    </source>
</evidence>
<name>A0A9D2HCM6_9BACT</name>
<organism evidence="2 3">
    <name type="scientific">Candidatus Mailhella merdigallinarum</name>
    <dbReference type="NCBI Taxonomy" id="2838658"/>
    <lineage>
        <taxon>Bacteria</taxon>
        <taxon>Pseudomonadati</taxon>
        <taxon>Thermodesulfobacteriota</taxon>
        <taxon>Desulfovibrionia</taxon>
        <taxon>Desulfovibrionales</taxon>
        <taxon>Desulfovibrionaceae</taxon>
        <taxon>Mailhella</taxon>
    </lineage>
</organism>
<dbReference type="InterPro" id="IPR011576">
    <property type="entry name" value="Pyridox_Oxase_N"/>
</dbReference>
<feature type="domain" description="Pyridoxamine 5'-phosphate oxidase N-terminal" evidence="1">
    <location>
        <begin position="6"/>
        <end position="92"/>
    </location>
</feature>
<dbReference type="Gene3D" id="2.30.110.10">
    <property type="entry name" value="Electron Transport, Fmn-binding Protein, Chain A"/>
    <property type="match status" value="1"/>
</dbReference>
<protein>
    <submittedName>
        <fullName evidence="2">Pyridoxamine 5'-phosphate oxidase family protein</fullName>
    </submittedName>
</protein>
<comment type="caution">
    <text evidence="2">The sequence shown here is derived from an EMBL/GenBank/DDBJ whole genome shotgun (WGS) entry which is preliminary data.</text>
</comment>
<dbReference type="Proteomes" id="UP000824225">
    <property type="component" value="Unassembled WGS sequence"/>
</dbReference>
<reference evidence="2" key="2">
    <citation type="submission" date="2021-04" db="EMBL/GenBank/DDBJ databases">
        <authorList>
            <person name="Gilroy R."/>
        </authorList>
    </citation>
    <scope>NUCLEOTIDE SEQUENCE</scope>
    <source>
        <strain evidence="2">CHK186-16707</strain>
    </source>
</reference>
<dbReference type="EMBL" id="DXAN01000001">
    <property type="protein sequence ID" value="HJA07600.1"/>
    <property type="molecule type" value="Genomic_DNA"/>
</dbReference>
<evidence type="ECO:0000259" key="1">
    <source>
        <dbReference type="Pfam" id="PF01243"/>
    </source>
</evidence>
<dbReference type="AlphaFoldDB" id="A0A9D2HCM6"/>
<proteinExistence type="predicted"/>
<evidence type="ECO:0000313" key="2">
    <source>
        <dbReference type="EMBL" id="HJA07600.1"/>
    </source>
</evidence>